<feature type="domain" description="Response regulatory" evidence="10">
    <location>
        <begin position="3"/>
        <end position="119"/>
    </location>
</feature>
<dbReference type="NCBIfam" id="TIGR00229">
    <property type="entry name" value="sensory_box"/>
    <property type="match status" value="1"/>
</dbReference>
<dbReference type="PROSITE" id="PS50110">
    <property type="entry name" value="RESPONSE_REGULATORY"/>
    <property type="match status" value="1"/>
</dbReference>
<dbReference type="GO" id="GO:0000155">
    <property type="term" value="F:phosphorelay sensor kinase activity"/>
    <property type="evidence" value="ECO:0007669"/>
    <property type="project" value="InterPro"/>
</dbReference>
<dbReference type="PROSITE" id="PS50112">
    <property type="entry name" value="PAS"/>
    <property type="match status" value="1"/>
</dbReference>
<dbReference type="Pfam" id="PF00989">
    <property type="entry name" value="PAS"/>
    <property type="match status" value="1"/>
</dbReference>
<evidence type="ECO:0000256" key="8">
    <source>
        <dbReference type="SAM" id="Coils"/>
    </source>
</evidence>
<feature type="domain" description="Histidine kinase" evidence="9">
    <location>
        <begin position="427"/>
        <end position="665"/>
    </location>
</feature>
<dbReference type="PRINTS" id="PR00344">
    <property type="entry name" value="BCTRLSENSOR"/>
</dbReference>
<dbReference type="Pfam" id="PF00512">
    <property type="entry name" value="HisKA"/>
    <property type="match status" value="1"/>
</dbReference>
<feature type="domain" description="PAC" evidence="12">
    <location>
        <begin position="196"/>
        <end position="246"/>
    </location>
</feature>
<reference evidence="13" key="1">
    <citation type="submission" date="2021-05" db="EMBL/GenBank/DDBJ databases">
        <authorList>
            <person name="Pietrasiak N."/>
            <person name="Ward R."/>
            <person name="Stajich J.E."/>
            <person name="Kurbessoian T."/>
        </authorList>
    </citation>
    <scope>NUCLEOTIDE SEQUENCE</scope>
    <source>
        <strain evidence="13">CPER-KK1</strain>
    </source>
</reference>
<evidence type="ECO:0000313" key="14">
    <source>
        <dbReference type="Proteomes" id="UP000753908"/>
    </source>
</evidence>
<dbReference type="CDD" id="cd00082">
    <property type="entry name" value="HisKA"/>
    <property type="match status" value="1"/>
</dbReference>
<organism evidence="13 14">
    <name type="scientific">Symplocastrum torsivum CPER-KK1</name>
    <dbReference type="NCBI Taxonomy" id="450513"/>
    <lineage>
        <taxon>Bacteria</taxon>
        <taxon>Bacillati</taxon>
        <taxon>Cyanobacteriota</taxon>
        <taxon>Cyanophyceae</taxon>
        <taxon>Oscillatoriophycideae</taxon>
        <taxon>Oscillatoriales</taxon>
        <taxon>Microcoleaceae</taxon>
        <taxon>Symplocastrum</taxon>
    </lineage>
</organism>
<reference evidence="13" key="2">
    <citation type="journal article" date="2022" name="Microbiol. Resour. Announc.">
        <title>Metagenome Sequencing to Explore Phylogenomics of Terrestrial Cyanobacteria.</title>
        <authorList>
            <person name="Ward R.D."/>
            <person name="Stajich J.E."/>
            <person name="Johansen J.R."/>
            <person name="Huntemann M."/>
            <person name="Clum A."/>
            <person name="Foster B."/>
            <person name="Foster B."/>
            <person name="Roux S."/>
            <person name="Palaniappan K."/>
            <person name="Varghese N."/>
            <person name="Mukherjee S."/>
            <person name="Reddy T.B.K."/>
            <person name="Daum C."/>
            <person name="Copeland A."/>
            <person name="Chen I.A."/>
            <person name="Ivanova N.N."/>
            <person name="Kyrpides N.C."/>
            <person name="Shapiro N."/>
            <person name="Eloe-Fadrosh E.A."/>
            <person name="Pietrasiak N."/>
        </authorList>
    </citation>
    <scope>NUCLEOTIDE SEQUENCE</scope>
    <source>
        <strain evidence="13">CPER-KK1</strain>
    </source>
</reference>
<dbReference type="InterPro" id="IPR003661">
    <property type="entry name" value="HisK_dim/P_dom"/>
</dbReference>
<evidence type="ECO:0000256" key="2">
    <source>
        <dbReference type="ARBA" id="ARBA00012438"/>
    </source>
</evidence>
<dbReference type="InterPro" id="IPR000014">
    <property type="entry name" value="PAS"/>
</dbReference>
<evidence type="ECO:0000313" key="13">
    <source>
        <dbReference type="EMBL" id="MBW4544489.1"/>
    </source>
</evidence>
<dbReference type="InterPro" id="IPR000700">
    <property type="entry name" value="PAS-assoc_C"/>
</dbReference>
<evidence type="ECO:0000256" key="3">
    <source>
        <dbReference type="ARBA" id="ARBA00022553"/>
    </source>
</evidence>
<evidence type="ECO:0000256" key="6">
    <source>
        <dbReference type="ARBA" id="ARBA00023012"/>
    </source>
</evidence>
<keyword evidence="6" id="KW-0902">Two-component regulatory system</keyword>
<dbReference type="PROSITE" id="PS50109">
    <property type="entry name" value="HIS_KIN"/>
    <property type="match status" value="1"/>
</dbReference>
<dbReference type="Gene3D" id="1.10.287.130">
    <property type="match status" value="1"/>
</dbReference>
<keyword evidence="4" id="KW-0808">Transferase</keyword>
<dbReference type="AlphaFoldDB" id="A0A951PJW5"/>
<sequence>MCRLVIIDDNPEDRILILRELSREFPNLEAEEIIDTEGLNQALNTGNFDLVITDYQLRWNDGVSVLQEFKSRYAHCPVIMFTDSGNQEIAVEAMKTGLDDYIIKSPKHYIRLSVAVRAALERAESKRKTERLEMRLETLLNRLNVGVFRSTLDGYLLEGNAAFLRLLAVSSLQEAQTLDLQELVWQPDVELQGSVSEREVQLRRAEGSSLWVLLNQTISTTEAEPVLEGLIEDISAYKRAEETLQRANEELESRVAERTQELRQANEQLLKEIREREQAQEVLRESEERYRQRVELCPEAIFIQCDEQFVFINSATVKLYGASNREELLGKCVLDVVHPDYQELVKEQIRELREGQPVELIEQKAVRFDGTIIDVEVAAAPFIYQEKPAAQVVVRDISDRKKAEAELRKALETERELSSLKSRIITTISHEYRTPLTTILSSAELLESYGDNLKQERKLIHLRRIQNSSKHMADLVSDVLFIGQAEADRLQFNPAPLNLEQFCQELVEEIRSASQNQRRVSASTEAPDNQASLERATPGELITFTSRGNCTNTCLDERLIRQSLTNLLSNAIKYSPQESTVRFDLECKESVAVLSIQDKGIGIPAEDLPKLFESFHRASNVGTIPGTGLGLAIVKKCLDLHGGQITVESVVGVGTTFIVTLPLNSFVSNPDAFGDIAHD</sequence>
<dbReference type="CDD" id="cd00075">
    <property type="entry name" value="HATPase"/>
    <property type="match status" value="1"/>
</dbReference>
<dbReference type="SUPFAM" id="SSF55874">
    <property type="entry name" value="ATPase domain of HSP90 chaperone/DNA topoisomerase II/histidine kinase"/>
    <property type="match status" value="1"/>
</dbReference>
<dbReference type="InterPro" id="IPR036097">
    <property type="entry name" value="HisK_dim/P_sf"/>
</dbReference>
<evidence type="ECO:0000256" key="7">
    <source>
        <dbReference type="PROSITE-ProRule" id="PRU00169"/>
    </source>
</evidence>
<dbReference type="PROSITE" id="PS50113">
    <property type="entry name" value="PAC"/>
    <property type="match status" value="2"/>
</dbReference>
<dbReference type="SMART" id="SM00387">
    <property type="entry name" value="HATPase_c"/>
    <property type="match status" value="1"/>
</dbReference>
<comment type="caution">
    <text evidence="13">The sequence shown here is derived from an EMBL/GenBank/DDBJ whole genome shotgun (WGS) entry which is preliminary data.</text>
</comment>
<dbReference type="InterPro" id="IPR011006">
    <property type="entry name" value="CheY-like_superfamily"/>
</dbReference>
<dbReference type="Gene3D" id="3.30.565.10">
    <property type="entry name" value="Histidine kinase-like ATPase, C-terminal domain"/>
    <property type="match status" value="1"/>
</dbReference>
<dbReference type="SUPFAM" id="SSF55785">
    <property type="entry name" value="PYP-like sensor domain (PAS domain)"/>
    <property type="match status" value="2"/>
</dbReference>
<dbReference type="InterPro" id="IPR035965">
    <property type="entry name" value="PAS-like_dom_sf"/>
</dbReference>
<dbReference type="FunFam" id="3.30.565.10:FF:000006">
    <property type="entry name" value="Sensor histidine kinase WalK"/>
    <property type="match status" value="1"/>
</dbReference>
<dbReference type="EMBL" id="JAHHIF010000009">
    <property type="protein sequence ID" value="MBW4544489.1"/>
    <property type="molecule type" value="Genomic_DNA"/>
</dbReference>
<dbReference type="SMART" id="SM00388">
    <property type="entry name" value="HisKA"/>
    <property type="match status" value="1"/>
</dbReference>
<accession>A0A951PJW5</accession>
<keyword evidence="3 7" id="KW-0597">Phosphoprotein</keyword>
<dbReference type="InterPro" id="IPR001789">
    <property type="entry name" value="Sig_transdc_resp-reg_receiver"/>
</dbReference>
<name>A0A951PJW5_9CYAN</name>
<dbReference type="SUPFAM" id="SSF52172">
    <property type="entry name" value="CheY-like"/>
    <property type="match status" value="1"/>
</dbReference>
<dbReference type="InterPro" id="IPR036890">
    <property type="entry name" value="HATPase_C_sf"/>
</dbReference>
<dbReference type="CDD" id="cd00156">
    <property type="entry name" value="REC"/>
    <property type="match status" value="1"/>
</dbReference>
<keyword evidence="8" id="KW-0175">Coiled coil</keyword>
<dbReference type="CDD" id="cd00130">
    <property type="entry name" value="PAS"/>
    <property type="match status" value="1"/>
</dbReference>
<keyword evidence="5" id="KW-0418">Kinase</keyword>
<evidence type="ECO:0000259" key="12">
    <source>
        <dbReference type="PROSITE" id="PS50113"/>
    </source>
</evidence>
<dbReference type="InterPro" id="IPR050736">
    <property type="entry name" value="Sensor_HK_Regulatory"/>
</dbReference>
<dbReference type="PANTHER" id="PTHR43711:SF26">
    <property type="entry name" value="SENSOR HISTIDINE KINASE RCSC"/>
    <property type="match status" value="1"/>
</dbReference>
<evidence type="ECO:0000256" key="1">
    <source>
        <dbReference type="ARBA" id="ARBA00000085"/>
    </source>
</evidence>
<dbReference type="Gene3D" id="3.30.450.20">
    <property type="entry name" value="PAS domain"/>
    <property type="match status" value="2"/>
</dbReference>
<evidence type="ECO:0000259" key="11">
    <source>
        <dbReference type="PROSITE" id="PS50112"/>
    </source>
</evidence>
<dbReference type="Gene3D" id="3.40.50.2300">
    <property type="match status" value="1"/>
</dbReference>
<feature type="domain" description="PAS" evidence="11">
    <location>
        <begin position="286"/>
        <end position="356"/>
    </location>
</feature>
<dbReference type="InterPro" id="IPR004358">
    <property type="entry name" value="Sig_transdc_His_kin-like_C"/>
</dbReference>
<gene>
    <name evidence="13" type="ORF">KME25_08605</name>
</gene>
<dbReference type="SMART" id="SM00448">
    <property type="entry name" value="REC"/>
    <property type="match status" value="1"/>
</dbReference>
<feature type="coiled-coil region" evidence="8">
    <location>
        <begin position="227"/>
        <end position="289"/>
    </location>
</feature>
<dbReference type="InterPro" id="IPR005467">
    <property type="entry name" value="His_kinase_dom"/>
</dbReference>
<dbReference type="Pfam" id="PF02518">
    <property type="entry name" value="HATPase_c"/>
    <property type="match status" value="1"/>
</dbReference>
<dbReference type="InterPro" id="IPR003594">
    <property type="entry name" value="HATPase_dom"/>
</dbReference>
<evidence type="ECO:0000256" key="4">
    <source>
        <dbReference type="ARBA" id="ARBA00022679"/>
    </source>
</evidence>
<feature type="modified residue" description="4-aspartylphosphate" evidence="7">
    <location>
        <position position="54"/>
    </location>
</feature>
<dbReference type="SMART" id="SM00091">
    <property type="entry name" value="PAS"/>
    <property type="match status" value="2"/>
</dbReference>
<evidence type="ECO:0000256" key="5">
    <source>
        <dbReference type="ARBA" id="ARBA00022777"/>
    </source>
</evidence>
<dbReference type="Proteomes" id="UP000753908">
    <property type="component" value="Unassembled WGS sequence"/>
</dbReference>
<proteinExistence type="predicted"/>
<dbReference type="SUPFAM" id="SSF47384">
    <property type="entry name" value="Homodimeric domain of signal transducing histidine kinase"/>
    <property type="match status" value="1"/>
</dbReference>
<feature type="domain" description="PAC" evidence="12">
    <location>
        <begin position="359"/>
        <end position="409"/>
    </location>
</feature>
<dbReference type="PANTHER" id="PTHR43711">
    <property type="entry name" value="TWO-COMPONENT HISTIDINE KINASE"/>
    <property type="match status" value="1"/>
</dbReference>
<dbReference type="EC" id="2.7.13.3" evidence="2"/>
<comment type="catalytic activity">
    <reaction evidence="1">
        <text>ATP + protein L-histidine = ADP + protein N-phospho-L-histidine.</text>
        <dbReference type="EC" id="2.7.13.3"/>
    </reaction>
</comment>
<evidence type="ECO:0000259" key="10">
    <source>
        <dbReference type="PROSITE" id="PS50110"/>
    </source>
</evidence>
<dbReference type="Pfam" id="PF00072">
    <property type="entry name" value="Response_reg"/>
    <property type="match status" value="1"/>
</dbReference>
<evidence type="ECO:0000259" key="9">
    <source>
        <dbReference type="PROSITE" id="PS50109"/>
    </source>
</evidence>
<protein>
    <recommendedName>
        <fullName evidence="2">histidine kinase</fullName>
        <ecNumber evidence="2">2.7.13.3</ecNumber>
    </recommendedName>
</protein>
<dbReference type="InterPro" id="IPR013767">
    <property type="entry name" value="PAS_fold"/>
</dbReference>
<dbReference type="GO" id="GO:0006355">
    <property type="term" value="P:regulation of DNA-templated transcription"/>
    <property type="evidence" value="ECO:0007669"/>
    <property type="project" value="InterPro"/>
</dbReference>